<dbReference type="RefSeq" id="WP_238597615.1">
    <property type="nucleotide sequence ID" value="NZ_CP093217.1"/>
</dbReference>
<dbReference type="PROSITE" id="PS51186">
    <property type="entry name" value="GNAT"/>
    <property type="match status" value="1"/>
</dbReference>
<name>A0ABY4Q9R2_9STAP</name>
<evidence type="ECO:0000313" key="3">
    <source>
        <dbReference type="Proteomes" id="UP001056588"/>
    </source>
</evidence>
<dbReference type="Pfam" id="PF00583">
    <property type="entry name" value="Acetyltransf_1"/>
    <property type="match status" value="1"/>
</dbReference>
<reference evidence="2" key="1">
    <citation type="submission" date="2022-03" db="EMBL/GenBank/DDBJ databases">
        <title>Complete Genome Sequence of Staphylococcus edaphicus strain CCM 8731.</title>
        <authorList>
            <person name="Rimmer C.O."/>
            <person name="Thomas J.C."/>
        </authorList>
    </citation>
    <scope>NUCLEOTIDE SEQUENCE</scope>
    <source>
        <strain evidence="2">CCM 8731</strain>
    </source>
</reference>
<evidence type="ECO:0000259" key="1">
    <source>
        <dbReference type="PROSITE" id="PS51186"/>
    </source>
</evidence>
<dbReference type="InterPro" id="IPR016181">
    <property type="entry name" value="Acyl_CoA_acyltransferase"/>
</dbReference>
<protein>
    <submittedName>
        <fullName evidence="2">GNAT family N-acetyltransferase</fullName>
    </submittedName>
</protein>
<sequence length="149" mass="17202">MIRQLINKDELPMKLLLLADPSETLIKSYIDRSICFVYIKREVIIGIIALIETRPKTIEIVNIAVDELNQHQGYGKQLLKFAINYAKSERFHTIEIGTGSLGVEQLMLYQACGFRMISIDKDFFVRNYEAPIMVKGQQLKDMVRLSQHI</sequence>
<dbReference type="Proteomes" id="UP001056588">
    <property type="component" value="Chromosome"/>
</dbReference>
<evidence type="ECO:0000313" key="2">
    <source>
        <dbReference type="EMBL" id="UQW80445.1"/>
    </source>
</evidence>
<accession>A0ABY4Q9R2</accession>
<dbReference type="Gene3D" id="3.40.630.30">
    <property type="match status" value="1"/>
</dbReference>
<keyword evidence="3" id="KW-1185">Reference proteome</keyword>
<gene>
    <name evidence="2" type="ORF">MNY58_07450</name>
</gene>
<dbReference type="InterPro" id="IPR000182">
    <property type="entry name" value="GNAT_dom"/>
</dbReference>
<organism evidence="2 3">
    <name type="scientific">Staphylococcus edaphicus</name>
    <dbReference type="NCBI Taxonomy" id="1955013"/>
    <lineage>
        <taxon>Bacteria</taxon>
        <taxon>Bacillati</taxon>
        <taxon>Bacillota</taxon>
        <taxon>Bacilli</taxon>
        <taxon>Bacillales</taxon>
        <taxon>Staphylococcaceae</taxon>
        <taxon>Staphylococcus</taxon>
    </lineage>
</organism>
<proteinExistence type="predicted"/>
<feature type="domain" description="N-acetyltransferase" evidence="1">
    <location>
        <begin position="1"/>
        <end position="138"/>
    </location>
</feature>
<dbReference type="EMBL" id="CP093217">
    <property type="protein sequence ID" value="UQW80445.1"/>
    <property type="molecule type" value="Genomic_DNA"/>
</dbReference>
<dbReference type="SUPFAM" id="SSF55729">
    <property type="entry name" value="Acyl-CoA N-acyltransferases (Nat)"/>
    <property type="match status" value="1"/>
</dbReference>
<dbReference type="CDD" id="cd04301">
    <property type="entry name" value="NAT_SF"/>
    <property type="match status" value="1"/>
</dbReference>